<name>A0A4Y2E3V9_ARAVE</name>
<organism evidence="1 2">
    <name type="scientific">Araneus ventricosus</name>
    <name type="common">Orbweaver spider</name>
    <name type="synonym">Epeira ventricosa</name>
    <dbReference type="NCBI Taxonomy" id="182803"/>
    <lineage>
        <taxon>Eukaryota</taxon>
        <taxon>Metazoa</taxon>
        <taxon>Ecdysozoa</taxon>
        <taxon>Arthropoda</taxon>
        <taxon>Chelicerata</taxon>
        <taxon>Arachnida</taxon>
        <taxon>Araneae</taxon>
        <taxon>Araneomorphae</taxon>
        <taxon>Entelegynae</taxon>
        <taxon>Araneoidea</taxon>
        <taxon>Araneidae</taxon>
        <taxon>Araneus</taxon>
    </lineage>
</organism>
<accession>A0A4Y2E3V9</accession>
<reference evidence="1 2" key="1">
    <citation type="journal article" date="2019" name="Sci. Rep.">
        <title>Orb-weaving spider Araneus ventricosus genome elucidates the spidroin gene catalogue.</title>
        <authorList>
            <person name="Kono N."/>
            <person name="Nakamura H."/>
            <person name="Ohtoshi R."/>
            <person name="Moran D.A.P."/>
            <person name="Shinohara A."/>
            <person name="Yoshida Y."/>
            <person name="Fujiwara M."/>
            <person name="Mori M."/>
            <person name="Tomita M."/>
            <person name="Arakawa K."/>
        </authorList>
    </citation>
    <scope>NUCLEOTIDE SEQUENCE [LARGE SCALE GENOMIC DNA]</scope>
</reference>
<proteinExistence type="predicted"/>
<gene>
    <name evidence="1" type="ORF">AVEN_172327_1</name>
</gene>
<dbReference type="AlphaFoldDB" id="A0A4Y2E3V9"/>
<comment type="caution">
    <text evidence="1">The sequence shown here is derived from an EMBL/GenBank/DDBJ whole genome shotgun (WGS) entry which is preliminary data.</text>
</comment>
<dbReference type="Proteomes" id="UP000499080">
    <property type="component" value="Unassembled WGS sequence"/>
</dbReference>
<protein>
    <submittedName>
        <fullName evidence="1">Uncharacterized protein</fullName>
    </submittedName>
</protein>
<sequence length="180" mass="21358">MFVCSEFLAQNEFAESTSSLQLQSEKSLEFKISLTPPPNHFVIKYFRTFHPQCPPVESWESNYHTFPAVEAMEAHRRWRVLSDCRELIGDDDSIYIKIENFGLKDFCLNDDDMVLNKLHVNFCLYYNSRQLCFPATEICLLESNYYRTSQLCRINIPKRVQFWQPKKQYQKITCENVCQV</sequence>
<evidence type="ECO:0000313" key="1">
    <source>
        <dbReference type="EMBL" id="GBM22979.1"/>
    </source>
</evidence>
<dbReference type="EMBL" id="BGPR01000490">
    <property type="protein sequence ID" value="GBM22979.1"/>
    <property type="molecule type" value="Genomic_DNA"/>
</dbReference>
<evidence type="ECO:0000313" key="2">
    <source>
        <dbReference type="Proteomes" id="UP000499080"/>
    </source>
</evidence>
<keyword evidence="2" id="KW-1185">Reference proteome</keyword>